<dbReference type="Proteomes" id="UP000018130">
    <property type="component" value="Unassembled WGS sequence"/>
</dbReference>
<keyword evidence="1" id="KW-0812">Transmembrane</keyword>
<dbReference type="RefSeq" id="WP_048326936.1">
    <property type="nucleotide sequence ID" value="NZ_CAQN01000900.1"/>
</dbReference>
<dbReference type="AlphaFoldDB" id="T2JVG7"/>
<keyword evidence="1" id="KW-0472">Membrane</keyword>
<sequence length="368" mass="38605">MVICQQKWLKTLSLGIIFSLSSAISANGFTVSYFYEEDPGNPGGPGVAPRPPGESNKPLFDIAEANGGFVTFGYQFSVDPDPGAENLQISAVGVFATPDNEFTPAQGNPNDYFTIPAQDPQTPTPFAFLEAEHQVGLWRVNSSGDPINESGSVVSPESALITSLTIKPGDPDNPGNPNPDLAYIEGFAYAALDSPISLSGSQQFFRLGVTHTGGDQVPPEDLPDIAWLDNLSGGDLTFPSVGLNGLPDPGAAIDPNLALQQATDVAGGTGNLLGYAQGYYGVPTSGTDTLAFPDLPTYLDPFDPNNPDPDFDTFNNPFFVVGNVIFGDLPEDFPGTPTPDTSVPEPSLIHGLLALAVGAIVTRCGKKK</sequence>
<evidence type="ECO:0008006" key="4">
    <source>
        <dbReference type="Google" id="ProtNLM"/>
    </source>
</evidence>
<organism evidence="2 3">
    <name type="scientific">Crocosphaera watsonii WH 0402</name>
    <dbReference type="NCBI Taxonomy" id="1284629"/>
    <lineage>
        <taxon>Bacteria</taxon>
        <taxon>Bacillati</taxon>
        <taxon>Cyanobacteriota</taxon>
        <taxon>Cyanophyceae</taxon>
        <taxon>Oscillatoriophycideae</taxon>
        <taxon>Chroococcales</taxon>
        <taxon>Aphanothecaceae</taxon>
        <taxon>Crocosphaera</taxon>
    </lineage>
</organism>
<evidence type="ECO:0000256" key="1">
    <source>
        <dbReference type="SAM" id="Phobius"/>
    </source>
</evidence>
<name>T2JVG7_CROWT</name>
<gene>
    <name evidence="2" type="ORF">CWATWH0402_2303</name>
</gene>
<reference evidence="2 3" key="2">
    <citation type="submission" date="2013-09" db="EMBL/GenBank/DDBJ databases">
        <title>Whole genome comparison of six Crocosphaera watsonii strains with differing phenotypes.</title>
        <authorList>
            <person name="Bench S.R."/>
            <person name="Heller P."/>
            <person name="Frank I."/>
            <person name="Arciniega M."/>
            <person name="Shilova I.N."/>
            <person name="Zehr J.P."/>
        </authorList>
    </citation>
    <scope>NUCLEOTIDE SEQUENCE [LARGE SCALE GENOMIC DNA]</scope>
    <source>
        <strain evidence="2 3">WH 0402</strain>
    </source>
</reference>
<protein>
    <recommendedName>
        <fullName evidence="4">PEP-CTERM protein-sorting domain-containing protein</fullName>
    </recommendedName>
</protein>
<reference evidence="2 3" key="1">
    <citation type="submission" date="2013-01" db="EMBL/GenBank/DDBJ databases">
        <authorList>
            <person name="Bench S."/>
        </authorList>
    </citation>
    <scope>NUCLEOTIDE SEQUENCE [LARGE SCALE GENOMIC DNA]</scope>
    <source>
        <strain evidence="2 3">WH 0402</strain>
    </source>
</reference>
<evidence type="ECO:0000313" key="2">
    <source>
        <dbReference type="EMBL" id="CCQ69079.1"/>
    </source>
</evidence>
<dbReference type="EMBL" id="CAQN01000900">
    <property type="protein sequence ID" value="CCQ69079.1"/>
    <property type="molecule type" value="Genomic_DNA"/>
</dbReference>
<feature type="transmembrane region" description="Helical" evidence="1">
    <location>
        <begin position="12"/>
        <end position="35"/>
    </location>
</feature>
<comment type="caution">
    <text evidence="2">The sequence shown here is derived from an EMBL/GenBank/DDBJ whole genome shotgun (WGS) entry which is preliminary data.</text>
</comment>
<evidence type="ECO:0000313" key="3">
    <source>
        <dbReference type="Proteomes" id="UP000018130"/>
    </source>
</evidence>
<keyword evidence="1" id="KW-1133">Transmembrane helix</keyword>
<proteinExistence type="predicted"/>
<accession>T2JVG7</accession>